<proteinExistence type="predicted"/>
<evidence type="ECO:0000313" key="1">
    <source>
        <dbReference type="EMBL" id="NDO68689.1"/>
    </source>
</evidence>
<comment type="caution">
    <text evidence="1">The sequence shown here is derived from an EMBL/GenBank/DDBJ whole genome shotgun (WGS) entry which is preliminary data.</text>
</comment>
<gene>
    <name evidence="1" type="ORF">FMM80_08350</name>
</gene>
<protein>
    <submittedName>
        <fullName evidence="1">Uncharacterized protein</fullName>
    </submittedName>
</protein>
<dbReference type="EMBL" id="VIRB01000054">
    <property type="protein sequence ID" value="NDO68689.1"/>
    <property type="molecule type" value="Genomic_DNA"/>
</dbReference>
<organism evidence="1 2">
    <name type="scientific">Schaedlerella arabinosiphila</name>
    <dbReference type="NCBI Taxonomy" id="2044587"/>
    <lineage>
        <taxon>Bacteria</taxon>
        <taxon>Bacillati</taxon>
        <taxon>Bacillota</taxon>
        <taxon>Clostridia</taxon>
        <taxon>Lachnospirales</taxon>
        <taxon>Lachnospiraceae</taxon>
        <taxon>Schaedlerella</taxon>
    </lineage>
</organism>
<dbReference type="RefSeq" id="WP_162205488.1">
    <property type="nucleotide sequence ID" value="NZ_VIRB01000054.1"/>
</dbReference>
<dbReference type="AlphaFoldDB" id="A0A9X5C605"/>
<reference evidence="1 2" key="1">
    <citation type="submission" date="2019-07" db="EMBL/GenBank/DDBJ databases">
        <title>Draft genome sequences of 15 bacterial species constituting the stable defined intestinal microbiota of the GM15 gnotobiotic mouse model.</title>
        <authorList>
            <person name="Elie C."/>
            <person name="Mathieu A."/>
            <person name="Saliou A."/>
            <person name="Darnaud M."/>
            <person name="Leulier F."/>
            <person name="Tamellini A."/>
        </authorList>
    </citation>
    <scope>NUCLEOTIDE SEQUENCE [LARGE SCALE GENOMIC DNA]</scope>
    <source>
        <strain evidence="2">ASF 502</strain>
    </source>
</reference>
<evidence type="ECO:0000313" key="2">
    <source>
        <dbReference type="Proteomes" id="UP000474104"/>
    </source>
</evidence>
<sequence length="238" mass="28246">MGKMQDNIVIRQAGMDEIERVMLFLKENWGEHHIMANSKELMCYEHAWNVEFTFMIAEDSITQKIYGVYGYIPYSEEKPRDMGGGIWKVIQNPHFLLGVELFKYVQEPSRCRMFADCGANPRTKGHRKLVGHVNHKLEQYYRLNSALSTFSIAVIRDRKVSRKKNNAVYPFLDLETMDQFRQYFDVTRYREVMPYKDNGYIEHRYYKHIKYHYKVMGINRNGKIDAVIIGRDFEANTT</sequence>
<accession>A0A9X5C605</accession>
<dbReference type="Proteomes" id="UP000474104">
    <property type="component" value="Unassembled WGS sequence"/>
</dbReference>
<name>A0A9X5C605_9FIRM</name>